<dbReference type="Proteomes" id="UP000587527">
    <property type="component" value="Unassembled WGS sequence"/>
</dbReference>
<protein>
    <submittedName>
        <fullName evidence="4">Flp pilus assembly protein TadG</fullName>
    </submittedName>
</protein>
<dbReference type="RefSeq" id="WP_184836359.1">
    <property type="nucleotide sequence ID" value="NZ_JACHMN010000002.1"/>
</dbReference>
<dbReference type="InterPro" id="IPR012495">
    <property type="entry name" value="TadE-like_dom"/>
</dbReference>
<dbReference type="AlphaFoldDB" id="A0A841BQG1"/>
<dbReference type="Pfam" id="PF07811">
    <property type="entry name" value="TadE"/>
    <property type="match status" value="1"/>
</dbReference>
<feature type="transmembrane region" description="Helical" evidence="2">
    <location>
        <begin position="30"/>
        <end position="53"/>
    </location>
</feature>
<keyword evidence="2" id="KW-0812">Transmembrane</keyword>
<comment type="caution">
    <text evidence="4">The sequence shown here is derived from an EMBL/GenBank/DDBJ whole genome shotgun (WGS) entry which is preliminary data.</text>
</comment>
<keyword evidence="2" id="KW-0472">Membrane</keyword>
<dbReference type="EMBL" id="JACHMN010000002">
    <property type="protein sequence ID" value="MBB5869618.1"/>
    <property type="molecule type" value="Genomic_DNA"/>
</dbReference>
<keyword evidence="2" id="KW-1133">Transmembrane helix</keyword>
<evidence type="ECO:0000313" key="4">
    <source>
        <dbReference type="EMBL" id="MBB5869618.1"/>
    </source>
</evidence>
<organism evidence="4 5">
    <name type="scientific">Allocatelliglobosispora scoriae</name>
    <dbReference type="NCBI Taxonomy" id="643052"/>
    <lineage>
        <taxon>Bacteria</taxon>
        <taxon>Bacillati</taxon>
        <taxon>Actinomycetota</taxon>
        <taxon>Actinomycetes</taxon>
        <taxon>Micromonosporales</taxon>
        <taxon>Micromonosporaceae</taxon>
        <taxon>Allocatelliglobosispora</taxon>
    </lineage>
</organism>
<proteinExistence type="predicted"/>
<evidence type="ECO:0000256" key="2">
    <source>
        <dbReference type="SAM" id="Phobius"/>
    </source>
</evidence>
<reference evidence="4 5" key="1">
    <citation type="submission" date="2020-08" db="EMBL/GenBank/DDBJ databases">
        <title>Sequencing the genomes of 1000 actinobacteria strains.</title>
        <authorList>
            <person name="Klenk H.-P."/>
        </authorList>
    </citation>
    <scope>NUCLEOTIDE SEQUENCE [LARGE SCALE GENOMIC DNA]</scope>
    <source>
        <strain evidence="4 5">DSM 45362</strain>
    </source>
</reference>
<sequence length="139" mass="14842">MSGTTERRRFPLRPAGRSGRHDQGDGPIEMVIIAVPTVLITLMVIHAGLYFYARSIAIGAASQGVNAARSYDASERTTGAAKAREFIDAMGPGLNNVQVNQITTPTSVTVIVSGDMPTLVPGITIRVLQRAVRPIERVS</sequence>
<gene>
    <name evidence="4" type="ORF">F4553_002997</name>
</gene>
<feature type="region of interest" description="Disordered" evidence="1">
    <location>
        <begin position="1"/>
        <end position="23"/>
    </location>
</feature>
<accession>A0A841BQG1</accession>
<evidence type="ECO:0000256" key="1">
    <source>
        <dbReference type="SAM" id="MobiDB-lite"/>
    </source>
</evidence>
<evidence type="ECO:0000259" key="3">
    <source>
        <dbReference type="Pfam" id="PF07811"/>
    </source>
</evidence>
<evidence type="ECO:0000313" key="5">
    <source>
        <dbReference type="Proteomes" id="UP000587527"/>
    </source>
</evidence>
<name>A0A841BQG1_9ACTN</name>
<keyword evidence="5" id="KW-1185">Reference proteome</keyword>
<feature type="domain" description="TadE-like" evidence="3">
    <location>
        <begin position="28"/>
        <end position="65"/>
    </location>
</feature>